<dbReference type="RefSeq" id="WP_062127760.1">
    <property type="nucleotide sequence ID" value="NZ_BAZW01000052.1"/>
</dbReference>
<organism evidence="7 8">
    <name type="scientific">Geofilum rubicundum JCM 15548</name>
    <dbReference type="NCBI Taxonomy" id="1236989"/>
    <lineage>
        <taxon>Bacteria</taxon>
        <taxon>Pseudomonadati</taxon>
        <taxon>Bacteroidota</taxon>
        <taxon>Bacteroidia</taxon>
        <taxon>Marinilabiliales</taxon>
        <taxon>Marinilabiliaceae</taxon>
        <taxon>Geofilum</taxon>
    </lineage>
</organism>
<evidence type="ECO:0000256" key="2">
    <source>
        <dbReference type="ARBA" id="ARBA00023015"/>
    </source>
</evidence>
<dbReference type="InterPro" id="IPR039425">
    <property type="entry name" value="RNA_pol_sigma-70-like"/>
</dbReference>
<dbReference type="SUPFAM" id="SSF88659">
    <property type="entry name" value="Sigma3 and sigma4 domains of RNA polymerase sigma factors"/>
    <property type="match status" value="1"/>
</dbReference>
<dbReference type="Pfam" id="PF04542">
    <property type="entry name" value="Sigma70_r2"/>
    <property type="match status" value="1"/>
</dbReference>
<comment type="caution">
    <text evidence="7">The sequence shown here is derived from an EMBL/GenBank/DDBJ whole genome shotgun (WGS) entry which is preliminary data.</text>
</comment>
<feature type="domain" description="RNA polymerase sigma factor 70 region 4 type 2" evidence="6">
    <location>
        <begin position="120"/>
        <end position="172"/>
    </location>
</feature>
<dbReference type="Proteomes" id="UP000032900">
    <property type="component" value="Unassembled WGS sequence"/>
</dbReference>
<dbReference type="EMBL" id="BAZW01000052">
    <property type="protein sequence ID" value="GAO31569.1"/>
    <property type="molecule type" value="Genomic_DNA"/>
</dbReference>
<dbReference type="SUPFAM" id="SSF88946">
    <property type="entry name" value="Sigma2 domain of RNA polymerase sigma factors"/>
    <property type="match status" value="1"/>
</dbReference>
<dbReference type="Gene3D" id="1.10.1740.10">
    <property type="match status" value="1"/>
</dbReference>
<dbReference type="OrthoDB" id="1056775at2"/>
<dbReference type="PANTHER" id="PTHR43133">
    <property type="entry name" value="RNA POLYMERASE ECF-TYPE SIGMA FACTO"/>
    <property type="match status" value="1"/>
</dbReference>
<dbReference type="InterPro" id="IPR007627">
    <property type="entry name" value="RNA_pol_sigma70_r2"/>
</dbReference>
<accession>A0A0E9M232</accession>
<evidence type="ECO:0000313" key="7">
    <source>
        <dbReference type="EMBL" id="GAO31569.1"/>
    </source>
</evidence>
<dbReference type="Gene3D" id="1.10.10.10">
    <property type="entry name" value="Winged helix-like DNA-binding domain superfamily/Winged helix DNA-binding domain"/>
    <property type="match status" value="1"/>
</dbReference>
<keyword evidence="4" id="KW-0804">Transcription</keyword>
<dbReference type="AlphaFoldDB" id="A0A0E9M232"/>
<dbReference type="CDD" id="cd06171">
    <property type="entry name" value="Sigma70_r4"/>
    <property type="match status" value="1"/>
</dbReference>
<dbReference type="NCBIfam" id="TIGR02937">
    <property type="entry name" value="sigma70-ECF"/>
    <property type="match status" value="1"/>
</dbReference>
<protein>
    <submittedName>
        <fullName evidence="7">RNA polymerase ECF-type sigma factor</fullName>
    </submittedName>
</protein>
<keyword evidence="8" id="KW-1185">Reference proteome</keyword>
<dbReference type="STRING" id="1236989.JCM15548_13942"/>
<proteinExistence type="inferred from homology"/>
<evidence type="ECO:0000256" key="3">
    <source>
        <dbReference type="ARBA" id="ARBA00023082"/>
    </source>
</evidence>
<dbReference type="InterPro" id="IPR014284">
    <property type="entry name" value="RNA_pol_sigma-70_dom"/>
</dbReference>
<dbReference type="Pfam" id="PF08281">
    <property type="entry name" value="Sigma70_r4_2"/>
    <property type="match status" value="1"/>
</dbReference>
<gene>
    <name evidence="7" type="ORF">JCM15548_13942</name>
</gene>
<dbReference type="InterPro" id="IPR036388">
    <property type="entry name" value="WH-like_DNA-bd_sf"/>
</dbReference>
<dbReference type="GO" id="GO:0006352">
    <property type="term" value="P:DNA-templated transcription initiation"/>
    <property type="evidence" value="ECO:0007669"/>
    <property type="project" value="InterPro"/>
</dbReference>
<dbReference type="GO" id="GO:0016987">
    <property type="term" value="F:sigma factor activity"/>
    <property type="evidence" value="ECO:0007669"/>
    <property type="project" value="UniProtKB-KW"/>
</dbReference>
<dbReference type="GO" id="GO:0003677">
    <property type="term" value="F:DNA binding"/>
    <property type="evidence" value="ECO:0007669"/>
    <property type="project" value="InterPro"/>
</dbReference>
<dbReference type="InterPro" id="IPR013249">
    <property type="entry name" value="RNA_pol_sigma70_r4_t2"/>
</dbReference>
<comment type="similarity">
    <text evidence="1">Belongs to the sigma-70 factor family. ECF subfamily.</text>
</comment>
<dbReference type="PANTHER" id="PTHR43133:SF46">
    <property type="entry name" value="RNA POLYMERASE SIGMA-70 FACTOR ECF SUBFAMILY"/>
    <property type="match status" value="1"/>
</dbReference>
<dbReference type="InterPro" id="IPR013324">
    <property type="entry name" value="RNA_pol_sigma_r3/r4-like"/>
</dbReference>
<keyword evidence="3" id="KW-0731">Sigma factor</keyword>
<feature type="domain" description="RNA polymerase sigma-70 region 2" evidence="5">
    <location>
        <begin position="22"/>
        <end position="89"/>
    </location>
</feature>
<evidence type="ECO:0000259" key="6">
    <source>
        <dbReference type="Pfam" id="PF08281"/>
    </source>
</evidence>
<keyword evidence="2" id="KW-0805">Transcription regulation</keyword>
<dbReference type="InterPro" id="IPR013325">
    <property type="entry name" value="RNA_pol_sigma_r2"/>
</dbReference>
<evidence type="ECO:0000313" key="8">
    <source>
        <dbReference type="Proteomes" id="UP000032900"/>
    </source>
</evidence>
<evidence type="ECO:0000256" key="4">
    <source>
        <dbReference type="ARBA" id="ARBA00023163"/>
    </source>
</evidence>
<evidence type="ECO:0000256" key="1">
    <source>
        <dbReference type="ARBA" id="ARBA00010641"/>
    </source>
</evidence>
<evidence type="ECO:0000259" key="5">
    <source>
        <dbReference type="Pfam" id="PF04542"/>
    </source>
</evidence>
<sequence length="188" mass="22178">MAKIEQIIEGCQKGRRDAQKQLYELFSPQLFAVCLRYTHNRMEAEDHLHEGYLKIFDKIGQFSGRGPVEAWMRRVMVNTILESFRKKAKYSFVDESNIPLEEDLNQEQEQEDDESAINIHEIENLIEQLPERYKLVFKLYILDNYTHDEIARELGISVGTSKSNLARARQWLKTRIEKMQADKAKALW</sequence>
<reference evidence="7 8" key="1">
    <citation type="journal article" date="2015" name="Microbes Environ.">
        <title>Distribution and evolution of nitrogen fixation genes in the phylum bacteroidetes.</title>
        <authorList>
            <person name="Inoue J."/>
            <person name="Oshima K."/>
            <person name="Suda W."/>
            <person name="Sakamoto M."/>
            <person name="Iino T."/>
            <person name="Noda S."/>
            <person name="Hongoh Y."/>
            <person name="Hattori M."/>
            <person name="Ohkuma M."/>
        </authorList>
    </citation>
    <scope>NUCLEOTIDE SEQUENCE [LARGE SCALE GENOMIC DNA]</scope>
    <source>
        <strain evidence="7">JCM 15548</strain>
    </source>
</reference>
<name>A0A0E9M232_9BACT</name>